<comment type="similarity">
    <text evidence="5">Belongs to the bacterial solute-binding protein 9 family.</text>
</comment>
<dbReference type="GO" id="GO:0030313">
    <property type="term" value="C:cell envelope"/>
    <property type="evidence" value="ECO:0007669"/>
    <property type="project" value="UniProtKB-SubCell"/>
</dbReference>
<evidence type="ECO:0000256" key="2">
    <source>
        <dbReference type="ARBA" id="ARBA00022448"/>
    </source>
</evidence>
<reference evidence="7 9" key="1">
    <citation type="submission" date="2017-09" db="EMBL/GenBank/DDBJ databases">
        <title>Complete Genome Sequences of Two Strains of the Meat Spoilage Bacterium Brochothrix thermosphacta Isolated from Ground Chicken.</title>
        <authorList>
            <person name="Paoli G.C."/>
            <person name="Wijey C."/>
            <person name="Chen C.-Y."/>
            <person name="Nguyen L."/>
            <person name="Yan X."/>
            <person name="Irwin P.L."/>
        </authorList>
    </citation>
    <scope>NUCLEOTIDE SEQUENCE [LARGE SCALE GENOMIC DNA]</scope>
    <source>
        <strain evidence="7 9">BI</strain>
    </source>
</reference>
<keyword evidence="4 6" id="KW-0732">Signal</keyword>
<reference evidence="8" key="2">
    <citation type="submission" date="2018-04" db="EMBL/GenBank/DDBJ databases">
        <authorList>
            <person name="Go L.Y."/>
            <person name="Mitchell J.A."/>
        </authorList>
    </citation>
    <scope>NUCLEOTIDE SEQUENCE</scope>
    <source>
        <strain evidence="8">BSAS1 3</strain>
    </source>
</reference>
<gene>
    <name evidence="8" type="ORF">BTBSAS_40079</name>
    <name evidence="7" type="ORF">CNY62_04335</name>
</gene>
<evidence type="ECO:0000256" key="3">
    <source>
        <dbReference type="ARBA" id="ARBA00022723"/>
    </source>
</evidence>
<dbReference type="PROSITE" id="PS51257">
    <property type="entry name" value="PROKAR_LIPOPROTEIN"/>
    <property type="match status" value="1"/>
</dbReference>
<dbReference type="KEGG" id="bths:CNY62_04335"/>
<evidence type="ECO:0000313" key="9">
    <source>
        <dbReference type="Proteomes" id="UP000243591"/>
    </source>
</evidence>
<evidence type="ECO:0000313" key="8">
    <source>
        <dbReference type="EMBL" id="SPP29056.1"/>
    </source>
</evidence>
<dbReference type="Proteomes" id="UP000270190">
    <property type="component" value="Unassembled WGS sequence"/>
</dbReference>
<dbReference type="GO" id="GO:0030001">
    <property type="term" value="P:metal ion transport"/>
    <property type="evidence" value="ECO:0007669"/>
    <property type="project" value="InterPro"/>
</dbReference>
<keyword evidence="3" id="KW-0479">Metal-binding</keyword>
<dbReference type="GO" id="GO:0046872">
    <property type="term" value="F:metal ion binding"/>
    <property type="evidence" value="ECO:0007669"/>
    <property type="project" value="UniProtKB-KW"/>
</dbReference>
<feature type="signal peptide" evidence="6">
    <location>
        <begin position="1"/>
        <end position="28"/>
    </location>
</feature>
<feature type="chain" id="PRO_5038216342" evidence="6">
    <location>
        <begin position="29"/>
        <end position="318"/>
    </location>
</feature>
<dbReference type="PRINTS" id="PR00690">
    <property type="entry name" value="ADHESNFAMILY"/>
</dbReference>
<reference evidence="10" key="3">
    <citation type="submission" date="2018-04" db="EMBL/GenBank/DDBJ databases">
        <authorList>
            <person name="Illikoud N."/>
        </authorList>
    </citation>
    <scope>NUCLEOTIDE SEQUENCE [LARGE SCALE GENOMIC DNA]</scope>
</reference>
<evidence type="ECO:0000313" key="10">
    <source>
        <dbReference type="Proteomes" id="UP000270190"/>
    </source>
</evidence>
<keyword evidence="9" id="KW-1185">Reference proteome</keyword>
<sequence>MKFLYKKKIYVTLMIAALLMLTACGTSAGKDEKKSDEGKLSIVVTNSILEDMVNQVGGKHVDVHSLVPIAQDPHEHEPLPADTAKTSKAELIFYNGLNLETGNGWFTKLLDSTQQKDKEDKVTFAVSKGIDPIHLESKGQENEQDPHAWLSIQNGIKYIQNIEKTLSEKDPDNRADYEKNAAAYISKLEVVDKKAKKQMSDIPKDKAILITSEGAFKYFTQAYGLRAEYIWEINSENEGTPDQLTRIVDLAKDLKLPSLFVETSVNDKSMKTLSQETGVPIHDGKLFTDSLANKGEPGDTYLSMMEWNIKQIHDGLSK</sequence>
<organism evidence="7 9">
    <name type="scientific">Brochothrix thermosphacta</name>
    <name type="common">Microbacterium thermosphactum</name>
    <dbReference type="NCBI Taxonomy" id="2756"/>
    <lineage>
        <taxon>Bacteria</taxon>
        <taxon>Bacillati</taxon>
        <taxon>Bacillota</taxon>
        <taxon>Bacilli</taxon>
        <taxon>Bacillales</taxon>
        <taxon>Listeriaceae</taxon>
        <taxon>Brochothrix</taxon>
    </lineage>
</organism>
<dbReference type="EMBL" id="CP023483">
    <property type="protein sequence ID" value="ATF25680.1"/>
    <property type="molecule type" value="Genomic_DNA"/>
</dbReference>
<dbReference type="CDD" id="cd01137">
    <property type="entry name" value="PsaA"/>
    <property type="match status" value="1"/>
</dbReference>
<keyword evidence="2 5" id="KW-0813">Transport</keyword>
<dbReference type="AlphaFoldDB" id="A0A1D2LM45"/>
<dbReference type="InterPro" id="IPR006127">
    <property type="entry name" value="ZnuA-like"/>
</dbReference>
<dbReference type="Pfam" id="PF01297">
    <property type="entry name" value="ZnuA"/>
    <property type="match status" value="1"/>
</dbReference>
<evidence type="ECO:0000256" key="6">
    <source>
        <dbReference type="SAM" id="SignalP"/>
    </source>
</evidence>
<protein>
    <submittedName>
        <fullName evidence="7">Metal ABC transporter substrate-binding protein</fullName>
    </submittedName>
    <submittedName>
        <fullName evidence="8">Putative manganese-binding lipoprotein MntA</fullName>
    </submittedName>
</protein>
<evidence type="ECO:0000256" key="5">
    <source>
        <dbReference type="RuleBase" id="RU003512"/>
    </source>
</evidence>
<dbReference type="PRINTS" id="PR00691">
    <property type="entry name" value="ADHESINB"/>
</dbReference>
<comment type="subcellular location">
    <subcellularLocation>
        <location evidence="1">Cell envelope</location>
    </subcellularLocation>
</comment>
<dbReference type="OrthoDB" id="9793396at2"/>
<dbReference type="InterPro" id="IPR006129">
    <property type="entry name" value="AdhesinB"/>
</dbReference>
<dbReference type="SUPFAM" id="SSF53807">
    <property type="entry name" value="Helical backbone' metal receptor"/>
    <property type="match status" value="1"/>
</dbReference>
<dbReference type="Gene3D" id="3.40.50.1980">
    <property type="entry name" value="Nitrogenase molybdenum iron protein domain"/>
    <property type="match status" value="2"/>
</dbReference>
<dbReference type="Proteomes" id="UP000243591">
    <property type="component" value="Chromosome"/>
</dbReference>
<dbReference type="InterPro" id="IPR050492">
    <property type="entry name" value="Bact_metal-bind_prot9"/>
</dbReference>
<keyword evidence="8" id="KW-0449">Lipoprotein</keyword>
<dbReference type="PANTHER" id="PTHR42953:SF1">
    <property type="entry name" value="METAL-BINDING PROTEIN HI_0362-RELATED"/>
    <property type="match status" value="1"/>
</dbReference>
<dbReference type="PANTHER" id="PTHR42953">
    <property type="entry name" value="HIGH-AFFINITY ZINC UPTAKE SYSTEM PROTEIN ZNUA-RELATED"/>
    <property type="match status" value="1"/>
</dbReference>
<name>A0A1D2LM45_BROTH</name>
<dbReference type="GO" id="GO:0007155">
    <property type="term" value="P:cell adhesion"/>
    <property type="evidence" value="ECO:0007669"/>
    <property type="project" value="InterPro"/>
</dbReference>
<evidence type="ECO:0000313" key="7">
    <source>
        <dbReference type="EMBL" id="ATF25680.1"/>
    </source>
</evidence>
<dbReference type="EMBL" id="OUNC01000034">
    <property type="protein sequence ID" value="SPP29056.1"/>
    <property type="molecule type" value="Genomic_DNA"/>
</dbReference>
<evidence type="ECO:0000256" key="4">
    <source>
        <dbReference type="ARBA" id="ARBA00022729"/>
    </source>
</evidence>
<dbReference type="InterPro" id="IPR006128">
    <property type="entry name" value="Lipoprotein_PsaA-like"/>
</dbReference>
<dbReference type="STRING" id="2756.BFR44_07535"/>
<dbReference type="RefSeq" id="WP_069125399.1">
    <property type="nucleotide sequence ID" value="NZ_CBCPKC010000005.1"/>
</dbReference>
<evidence type="ECO:0000256" key="1">
    <source>
        <dbReference type="ARBA" id="ARBA00004196"/>
    </source>
</evidence>
<accession>A0A1D2LM45</accession>
<proteinExistence type="inferred from homology"/>